<gene>
    <name evidence="4" type="primary">ypeB</name>
    <name evidence="4" type="ORF">L0M14_14810</name>
</gene>
<evidence type="ECO:0000256" key="1">
    <source>
        <dbReference type="SAM" id="Phobius"/>
    </source>
</evidence>
<keyword evidence="1" id="KW-0812">Transmembrane</keyword>
<evidence type="ECO:0000313" key="5">
    <source>
        <dbReference type="Proteomes" id="UP001649230"/>
    </source>
</evidence>
<dbReference type="InterPro" id="IPR014239">
    <property type="entry name" value="YpeB_PepSY1-2"/>
</dbReference>
<evidence type="ECO:0000259" key="3">
    <source>
        <dbReference type="Pfam" id="PF20769"/>
    </source>
</evidence>
<dbReference type="RefSeq" id="WP_235117511.1">
    <property type="nucleotide sequence ID" value="NZ_CP090978.1"/>
</dbReference>
<feature type="domain" description="Sporulation protein YpeB PepSY1 and PepSY2" evidence="2">
    <location>
        <begin position="185"/>
        <end position="375"/>
    </location>
</feature>
<feature type="transmembrane region" description="Helical" evidence="1">
    <location>
        <begin position="7"/>
        <end position="26"/>
    </location>
</feature>
<keyword evidence="5" id="KW-1185">Reference proteome</keyword>
<proteinExistence type="predicted"/>
<evidence type="ECO:0000313" key="4">
    <source>
        <dbReference type="EMBL" id="UJF31162.1"/>
    </source>
</evidence>
<dbReference type="NCBIfam" id="TIGR02889">
    <property type="entry name" value="spore_YpeB"/>
    <property type="match status" value="1"/>
</dbReference>
<name>A0ABY3SAZ8_9BACL</name>
<protein>
    <submittedName>
        <fullName evidence="4">Germination protein YpeB</fullName>
    </submittedName>
</protein>
<dbReference type="InterPro" id="IPR048402">
    <property type="entry name" value="YpeB_N"/>
</dbReference>
<organism evidence="4 5">
    <name type="scientific">Paenibacillus hexagrammi</name>
    <dbReference type="NCBI Taxonomy" id="2908839"/>
    <lineage>
        <taxon>Bacteria</taxon>
        <taxon>Bacillati</taxon>
        <taxon>Bacillota</taxon>
        <taxon>Bacilli</taxon>
        <taxon>Bacillales</taxon>
        <taxon>Paenibacillaceae</taxon>
        <taxon>Paenibacillus</taxon>
    </lineage>
</organism>
<keyword evidence="1" id="KW-1133">Transmembrane helix</keyword>
<dbReference type="Proteomes" id="UP001649230">
    <property type="component" value="Chromosome"/>
</dbReference>
<dbReference type="Pfam" id="PF14620">
    <property type="entry name" value="YPEB_PepSY1-2"/>
    <property type="match status" value="1"/>
</dbReference>
<reference evidence="4 5" key="1">
    <citation type="journal article" date="2024" name="Int. J. Syst. Evol. Microbiol.">
        <title>Paenibacillus hexagrammi sp. nov., a novel bacterium isolated from the gut content of Hexagrammos agrammus.</title>
        <authorList>
            <person name="Jung H.K."/>
            <person name="Kim D.G."/>
            <person name="Zin H."/>
            <person name="Park J."/>
            <person name="Jung H."/>
            <person name="Kim Y.O."/>
            <person name="Kong H.J."/>
            <person name="Kim J.W."/>
            <person name="Kim Y.S."/>
        </authorList>
    </citation>
    <scope>NUCLEOTIDE SEQUENCE [LARGE SCALE GENOMIC DNA]</scope>
    <source>
        <strain evidence="4 5">YPD9-1</strain>
    </source>
</reference>
<keyword evidence="1" id="KW-0472">Membrane</keyword>
<dbReference type="EMBL" id="CP090978">
    <property type="protein sequence ID" value="UJF31162.1"/>
    <property type="molecule type" value="Genomic_DNA"/>
</dbReference>
<feature type="domain" description="Sporulation protein YpeB N-terminal" evidence="3">
    <location>
        <begin position="30"/>
        <end position="167"/>
    </location>
</feature>
<evidence type="ECO:0000259" key="2">
    <source>
        <dbReference type="Pfam" id="PF14620"/>
    </source>
</evidence>
<dbReference type="Pfam" id="PF20769">
    <property type="entry name" value="YPEB_N"/>
    <property type="match status" value="1"/>
</dbReference>
<accession>A0ABY3SAZ8</accession>
<sequence length="453" mass="51011">MYKRLSIVMFPFLVLALIGAAVWGYLEHQEKNTILIKAENQYQRAFHDLSFHVDKLHSELGKTLAVNSTSEPSYRKGLVNVWRLTSQAQSDINQLPLTLLPFNKTEEFLANMANFSYQMSVRDMTKQPLSSEEIKTLNTMYDHASEITNELRGVQDKVIANNLRWMDVEVALASQKEVHDNAIIDGFAIVDKKVGAYSELNWGPGSLSVFQKNDVQTLPGKEMTADDIKQKAAQFLGGQDASHITVVENGGGSPEYQSFTAILPEAGGSDIHMDFTKKGGYLVYYMNPRNVQETKYDLRQARDVANEYLDQHDYKDMSAVSYDQYQNVANIIFAKRQNDVTIYPEQVSVKVALDNLEVTGIQATDYIFGHKERTIGQPKISAEEARKSTSPNLKISSQSLAIIKNELDQEVLCHEIIGRMNGNIYRVYINADTGYEEKIESIRPEQAKQAASA</sequence>